<reference evidence="15 16" key="1">
    <citation type="submission" date="2020-02" db="EMBL/GenBank/DDBJ databases">
        <title>Nitrogenibacter mangrovi gen. nov., sp. nov. isolated from mangrove sediment, a denitrifying betaproteobacterium.</title>
        <authorList>
            <person name="Liao H."/>
            <person name="Tian Y."/>
        </authorList>
    </citation>
    <scope>NUCLEOTIDE SEQUENCE [LARGE SCALE GENOMIC DNA]</scope>
    <source>
        <strain evidence="15 16">M9-3-2</strain>
    </source>
</reference>
<dbReference type="InterPro" id="IPR025662">
    <property type="entry name" value="Sigma_54_int_dom_ATP-bd_1"/>
</dbReference>
<dbReference type="AlphaFoldDB" id="A0A6C1BB36"/>
<evidence type="ECO:0000313" key="15">
    <source>
        <dbReference type="EMBL" id="QID19484.1"/>
    </source>
</evidence>
<dbReference type="InterPro" id="IPR002078">
    <property type="entry name" value="Sigma_54_int"/>
</dbReference>
<organism evidence="15 16">
    <name type="scientific">Nitrogeniibacter mangrovi</name>
    <dbReference type="NCBI Taxonomy" id="2016596"/>
    <lineage>
        <taxon>Bacteria</taxon>
        <taxon>Pseudomonadati</taxon>
        <taxon>Pseudomonadota</taxon>
        <taxon>Betaproteobacteria</taxon>
        <taxon>Rhodocyclales</taxon>
        <taxon>Zoogloeaceae</taxon>
        <taxon>Nitrogeniibacter</taxon>
    </lineage>
</organism>
<accession>A0A6C1BB36</accession>
<dbReference type="FunFam" id="3.40.50.300:FF:000006">
    <property type="entry name" value="DNA-binding transcriptional regulator NtrC"/>
    <property type="match status" value="1"/>
</dbReference>
<evidence type="ECO:0000256" key="1">
    <source>
        <dbReference type="ARBA" id="ARBA00002167"/>
    </source>
</evidence>
<evidence type="ECO:0000256" key="8">
    <source>
        <dbReference type="ARBA" id="ARBA00023125"/>
    </source>
</evidence>
<dbReference type="Pfam" id="PF02954">
    <property type="entry name" value="HTH_8"/>
    <property type="match status" value="1"/>
</dbReference>
<dbReference type="InterPro" id="IPR058031">
    <property type="entry name" value="AAA_lid_NorR"/>
</dbReference>
<dbReference type="PANTHER" id="PTHR32071">
    <property type="entry name" value="TRANSCRIPTIONAL REGULATORY PROTEIN"/>
    <property type="match status" value="1"/>
</dbReference>
<dbReference type="PRINTS" id="PR01590">
    <property type="entry name" value="HTHFIS"/>
</dbReference>
<dbReference type="PROSITE" id="PS00688">
    <property type="entry name" value="SIGMA54_INTERACT_3"/>
    <property type="match status" value="1"/>
</dbReference>
<gene>
    <name evidence="15" type="primary">nifA</name>
    <name evidence="15" type="ORF">G3580_18785</name>
</gene>
<dbReference type="GO" id="GO:0005524">
    <property type="term" value="F:ATP binding"/>
    <property type="evidence" value="ECO:0007669"/>
    <property type="project" value="UniProtKB-KW"/>
</dbReference>
<evidence type="ECO:0000256" key="11">
    <source>
        <dbReference type="ARBA" id="ARBA00023231"/>
    </source>
</evidence>
<comment type="subunit">
    <text evidence="2 12">Interacts with sigma-54.</text>
</comment>
<evidence type="ECO:0000256" key="2">
    <source>
        <dbReference type="ARBA" id="ARBA00011135"/>
    </source>
</evidence>
<comment type="function">
    <text evidence="1 12">Required for activation of most nif operons, which are directly involved in nitrogen fixation.</text>
</comment>
<dbReference type="InterPro" id="IPR027417">
    <property type="entry name" value="P-loop_NTPase"/>
</dbReference>
<keyword evidence="5" id="KW-0067">ATP-binding</keyword>
<dbReference type="InterPro" id="IPR002197">
    <property type="entry name" value="HTH_Fis"/>
</dbReference>
<protein>
    <recommendedName>
        <fullName evidence="3 12">Nif-specific regulatory protein</fullName>
    </recommendedName>
</protein>
<evidence type="ECO:0000256" key="10">
    <source>
        <dbReference type="ARBA" id="ARBA00023163"/>
    </source>
</evidence>
<evidence type="ECO:0000256" key="6">
    <source>
        <dbReference type="ARBA" id="ARBA00023012"/>
    </source>
</evidence>
<dbReference type="SUPFAM" id="SSF55781">
    <property type="entry name" value="GAF domain-like"/>
    <property type="match status" value="1"/>
</dbReference>
<dbReference type="Gene3D" id="3.30.450.40">
    <property type="match status" value="1"/>
</dbReference>
<evidence type="ECO:0000259" key="14">
    <source>
        <dbReference type="PROSITE" id="PS50045"/>
    </source>
</evidence>
<dbReference type="PROSITE" id="PS00675">
    <property type="entry name" value="SIGMA54_INTERACT_1"/>
    <property type="match status" value="1"/>
</dbReference>
<dbReference type="InterPro" id="IPR029016">
    <property type="entry name" value="GAF-like_dom_sf"/>
</dbReference>
<keyword evidence="4" id="KW-0547">Nucleotide-binding</keyword>
<evidence type="ECO:0000256" key="3">
    <source>
        <dbReference type="ARBA" id="ARBA00015308"/>
    </source>
</evidence>
<dbReference type="NCBIfam" id="TIGR01817">
    <property type="entry name" value="nifA"/>
    <property type="match status" value="1"/>
</dbReference>
<evidence type="ECO:0000256" key="7">
    <source>
        <dbReference type="ARBA" id="ARBA00023015"/>
    </source>
</evidence>
<dbReference type="KEGG" id="azq:G3580_18785"/>
<dbReference type="InterPro" id="IPR003593">
    <property type="entry name" value="AAA+_ATPase"/>
</dbReference>
<keyword evidence="10 12" id="KW-0804">Transcription</keyword>
<dbReference type="InterPro" id="IPR010113">
    <property type="entry name" value="Nif-specific_regulatory_prot"/>
</dbReference>
<sequence length="538" mass="59568">MLEHAHRPKDINPSTGYCRSHELNQLLIAALYAVSRALSRSLDFGETLNEVLRVLHEEADLGRGLIAVVDPAGDLVLHAVHSPDGEPTPEIRYRAGEGVLGALLESPRTFRIAQLGADPRFLNRLAIYRAELPFIAVPIRIGTDLKGVLAVQPIAPDDGLLDERAQFVEMVANLVGQNLRLATDVEQEKSSLVEERDSLRRQVRREHGFDSMVGHSAEMRRIFEQARMVAKWNTTVLIRGETGTGKELIANAIHFNSPRARNPFVRLNCAALPENLLESELFGHERGAFTGATDTRKGRFEQAHGGTLFLDEIGEISPAFQAKMLRVLQEGEFERVGGSRTIKVDVRIIAATHRDLEAAVDLGDFREDLFYRLNVMPLFLPPLRERIMDIPDIARYLLAKIGAEQQRKLTLSDMATRRLASHSWPGNVRELENCLERAAVLSADGQIDVDLIQFPNARGGAPRPPAPSSAPPAPGRPTPAAPPPDLDLDDPGLSERERVIAALEQAGWVQAKAARLLGMTPRQIAYRIQTLNIEVKQF</sequence>
<dbReference type="GO" id="GO:0000160">
    <property type="term" value="P:phosphorelay signal transduction system"/>
    <property type="evidence" value="ECO:0007669"/>
    <property type="project" value="UniProtKB-UniRule"/>
</dbReference>
<dbReference type="SMART" id="SM00382">
    <property type="entry name" value="AAA"/>
    <property type="match status" value="1"/>
</dbReference>
<dbReference type="GO" id="GO:0003700">
    <property type="term" value="F:DNA-binding transcription factor activity"/>
    <property type="evidence" value="ECO:0007669"/>
    <property type="project" value="UniProtKB-UniRule"/>
</dbReference>
<dbReference type="SUPFAM" id="SSF52540">
    <property type="entry name" value="P-loop containing nucleoside triphosphate hydrolases"/>
    <property type="match status" value="1"/>
</dbReference>
<keyword evidence="11 12" id="KW-0535">Nitrogen fixation</keyword>
<dbReference type="Proteomes" id="UP000501991">
    <property type="component" value="Chromosome"/>
</dbReference>
<dbReference type="SMART" id="SM00065">
    <property type="entry name" value="GAF"/>
    <property type="match status" value="1"/>
</dbReference>
<feature type="region of interest" description="Disordered" evidence="13">
    <location>
        <begin position="456"/>
        <end position="492"/>
    </location>
</feature>
<dbReference type="CDD" id="cd00009">
    <property type="entry name" value="AAA"/>
    <property type="match status" value="1"/>
</dbReference>
<dbReference type="PROSITE" id="PS00676">
    <property type="entry name" value="SIGMA54_INTERACT_2"/>
    <property type="match status" value="1"/>
</dbReference>
<dbReference type="InterPro" id="IPR025943">
    <property type="entry name" value="Sigma_54_int_dom_ATP-bd_2"/>
</dbReference>
<proteinExistence type="predicted"/>
<name>A0A6C1BB36_9RHOO</name>
<dbReference type="PROSITE" id="PS50045">
    <property type="entry name" value="SIGMA54_INTERACT_4"/>
    <property type="match status" value="1"/>
</dbReference>
<dbReference type="Pfam" id="PF00158">
    <property type="entry name" value="Sigma54_activat"/>
    <property type="match status" value="1"/>
</dbReference>
<keyword evidence="6 12" id="KW-0902">Two-component regulatory system</keyword>
<dbReference type="SUPFAM" id="SSF46689">
    <property type="entry name" value="Homeodomain-like"/>
    <property type="match status" value="1"/>
</dbReference>
<dbReference type="Pfam" id="PF01590">
    <property type="entry name" value="GAF"/>
    <property type="match status" value="1"/>
</dbReference>
<dbReference type="InterPro" id="IPR003018">
    <property type="entry name" value="GAF"/>
</dbReference>
<evidence type="ECO:0000313" key="16">
    <source>
        <dbReference type="Proteomes" id="UP000501991"/>
    </source>
</evidence>
<dbReference type="Gene3D" id="1.10.8.60">
    <property type="match status" value="1"/>
</dbReference>
<keyword evidence="9 12" id="KW-0010">Activator</keyword>
<dbReference type="EMBL" id="CP048836">
    <property type="protein sequence ID" value="QID19484.1"/>
    <property type="molecule type" value="Genomic_DNA"/>
</dbReference>
<evidence type="ECO:0000256" key="5">
    <source>
        <dbReference type="ARBA" id="ARBA00022840"/>
    </source>
</evidence>
<dbReference type="GO" id="GO:0009399">
    <property type="term" value="P:nitrogen fixation"/>
    <property type="evidence" value="ECO:0007669"/>
    <property type="project" value="UniProtKB-UniRule"/>
</dbReference>
<evidence type="ECO:0000256" key="13">
    <source>
        <dbReference type="SAM" id="MobiDB-lite"/>
    </source>
</evidence>
<dbReference type="Pfam" id="PF25601">
    <property type="entry name" value="AAA_lid_14"/>
    <property type="match status" value="1"/>
</dbReference>
<keyword evidence="7 12" id="KW-0805">Transcription regulation</keyword>
<dbReference type="Gene3D" id="1.10.10.60">
    <property type="entry name" value="Homeodomain-like"/>
    <property type="match status" value="1"/>
</dbReference>
<dbReference type="InterPro" id="IPR009057">
    <property type="entry name" value="Homeodomain-like_sf"/>
</dbReference>
<keyword evidence="16" id="KW-1185">Reference proteome</keyword>
<dbReference type="PANTHER" id="PTHR32071:SF117">
    <property type="entry name" value="PTS-DEPENDENT DIHYDROXYACETONE KINASE OPERON REGULATORY PROTEIN-RELATED"/>
    <property type="match status" value="1"/>
</dbReference>
<evidence type="ECO:0000256" key="4">
    <source>
        <dbReference type="ARBA" id="ARBA00022741"/>
    </source>
</evidence>
<dbReference type="Gene3D" id="3.40.50.300">
    <property type="entry name" value="P-loop containing nucleotide triphosphate hydrolases"/>
    <property type="match status" value="1"/>
</dbReference>
<feature type="compositionally biased region" description="Pro residues" evidence="13">
    <location>
        <begin position="462"/>
        <end position="485"/>
    </location>
</feature>
<evidence type="ECO:0000256" key="9">
    <source>
        <dbReference type="ARBA" id="ARBA00023159"/>
    </source>
</evidence>
<keyword evidence="8 12" id="KW-0238">DNA-binding</keyword>
<dbReference type="InterPro" id="IPR025944">
    <property type="entry name" value="Sigma_54_int_dom_CS"/>
</dbReference>
<dbReference type="GO" id="GO:0043565">
    <property type="term" value="F:sequence-specific DNA binding"/>
    <property type="evidence" value="ECO:0007669"/>
    <property type="project" value="InterPro"/>
</dbReference>
<feature type="domain" description="Sigma-54 factor interaction" evidence="14">
    <location>
        <begin position="212"/>
        <end position="440"/>
    </location>
</feature>
<evidence type="ECO:0000256" key="12">
    <source>
        <dbReference type="RuleBase" id="RU368029"/>
    </source>
</evidence>
<dbReference type="RefSeq" id="WP_173768136.1">
    <property type="nucleotide sequence ID" value="NZ_CP048836.1"/>
</dbReference>